<dbReference type="SUPFAM" id="SSF52540">
    <property type="entry name" value="P-loop containing nucleoside triphosphate hydrolases"/>
    <property type="match status" value="1"/>
</dbReference>
<dbReference type="OrthoDB" id="5476299at2"/>
<gene>
    <name evidence="2" type="ORF">C3Y92_05570</name>
</gene>
<proteinExistence type="predicted"/>
<dbReference type="EMBL" id="CP026538">
    <property type="protein sequence ID" value="QAZ66739.1"/>
    <property type="molecule type" value="Genomic_DNA"/>
</dbReference>
<protein>
    <submittedName>
        <fullName evidence="2">Uncharacterized protein</fullName>
    </submittedName>
</protein>
<keyword evidence="3" id="KW-1185">Reference proteome</keyword>
<feature type="compositionally biased region" description="Polar residues" evidence="1">
    <location>
        <begin position="1"/>
        <end position="11"/>
    </location>
</feature>
<dbReference type="InterPro" id="IPR027417">
    <property type="entry name" value="P-loop_NTPase"/>
</dbReference>
<dbReference type="RefSeq" id="WP_129350406.1">
    <property type="nucleotide sequence ID" value="NZ_CP026538.1"/>
</dbReference>
<name>A0A4P6HZC3_9BACT</name>
<organism evidence="2 3">
    <name type="scientific">Solidesulfovibrio carbinolicus</name>
    <dbReference type="NCBI Taxonomy" id="296842"/>
    <lineage>
        <taxon>Bacteria</taxon>
        <taxon>Pseudomonadati</taxon>
        <taxon>Thermodesulfobacteriota</taxon>
        <taxon>Desulfovibrionia</taxon>
        <taxon>Desulfovibrionales</taxon>
        <taxon>Desulfovibrionaceae</taxon>
        <taxon>Solidesulfovibrio</taxon>
    </lineage>
</organism>
<dbReference type="Proteomes" id="UP000293296">
    <property type="component" value="Chromosome"/>
</dbReference>
<sequence>MSTQQQVQAGDNNIVGDRPHLTIHCPPQERSKVTEPTPSDAALLRPGVEATEFVGRSDFLDDFTRWARAHDPKRPVSVRVVHGGAGVGKTRFALELCRALGPDWQAGFVPVKEA</sequence>
<dbReference type="AlphaFoldDB" id="A0A4P6HZC3"/>
<dbReference type="Gene3D" id="3.40.50.300">
    <property type="entry name" value="P-loop containing nucleotide triphosphate hydrolases"/>
    <property type="match status" value="1"/>
</dbReference>
<feature type="region of interest" description="Disordered" evidence="1">
    <location>
        <begin position="1"/>
        <end position="20"/>
    </location>
</feature>
<accession>A0A4P6HZC3</accession>
<evidence type="ECO:0000313" key="3">
    <source>
        <dbReference type="Proteomes" id="UP000293296"/>
    </source>
</evidence>
<dbReference type="KEGG" id="dcb:C3Y92_05570"/>
<evidence type="ECO:0000313" key="2">
    <source>
        <dbReference type="EMBL" id="QAZ66739.1"/>
    </source>
</evidence>
<evidence type="ECO:0000256" key="1">
    <source>
        <dbReference type="SAM" id="MobiDB-lite"/>
    </source>
</evidence>
<reference evidence="2 3" key="1">
    <citation type="submission" date="2018-02" db="EMBL/GenBank/DDBJ databases">
        <title>Genome sequence of Desulfovibrio carbinolicus DSM 3852.</title>
        <authorList>
            <person name="Wilbanks E."/>
            <person name="Skennerton C.T."/>
            <person name="Orphan V.J."/>
        </authorList>
    </citation>
    <scope>NUCLEOTIDE SEQUENCE [LARGE SCALE GENOMIC DNA]</scope>
    <source>
        <strain evidence="2 3">DSM 3852</strain>
    </source>
</reference>